<reference evidence="4 5" key="1">
    <citation type="submission" date="2020-06" db="EMBL/GenBank/DDBJ databases">
        <title>Mogibacterium timidum strain W9173 genomic sequence.</title>
        <authorList>
            <person name="Wade W.G."/>
            <person name="Johnston C.D."/>
            <person name="Chen T."/>
            <person name="Dewhirst F.E."/>
        </authorList>
    </citation>
    <scope>NUCLEOTIDE SEQUENCE [LARGE SCALE GENOMIC DNA]</scope>
    <source>
        <strain evidence="4 5">W9173</strain>
    </source>
</reference>
<evidence type="ECO:0000313" key="5">
    <source>
        <dbReference type="Proteomes" id="UP000526307"/>
    </source>
</evidence>
<dbReference type="PANTHER" id="PTHR12215">
    <property type="entry name" value="PHOSPHOPANTETHEINE TRANSFERASE"/>
    <property type="match status" value="1"/>
</dbReference>
<dbReference type="Gene3D" id="3.90.470.20">
    <property type="entry name" value="4'-phosphopantetheinyl transferase domain"/>
    <property type="match status" value="1"/>
</dbReference>
<dbReference type="AlphaFoldDB" id="A0A7Y8VRC1"/>
<dbReference type="RefSeq" id="WP_009643857.1">
    <property type="nucleotide sequence ID" value="NZ_CAUUGE010000014.1"/>
</dbReference>
<evidence type="ECO:0000256" key="1">
    <source>
        <dbReference type="ARBA" id="ARBA00010990"/>
    </source>
</evidence>
<dbReference type="SUPFAM" id="SSF56214">
    <property type="entry name" value="4'-phosphopantetheinyl transferase"/>
    <property type="match status" value="1"/>
</dbReference>
<dbReference type="PANTHER" id="PTHR12215:SF10">
    <property type="entry name" value="L-AMINOADIPATE-SEMIALDEHYDE DEHYDROGENASE-PHOSPHOPANTETHEINYL TRANSFERASE"/>
    <property type="match status" value="1"/>
</dbReference>
<gene>
    <name evidence="4" type="ORF">HW270_03345</name>
</gene>
<evidence type="ECO:0000313" key="4">
    <source>
        <dbReference type="EMBL" id="NWO23117.1"/>
    </source>
</evidence>
<dbReference type="GO" id="GO:0008897">
    <property type="term" value="F:holo-[acyl-carrier-protein] synthase activity"/>
    <property type="evidence" value="ECO:0007669"/>
    <property type="project" value="InterPro"/>
</dbReference>
<accession>A0A7Y8VRC1</accession>
<evidence type="ECO:0000259" key="3">
    <source>
        <dbReference type="Pfam" id="PF01648"/>
    </source>
</evidence>
<name>A0A7Y8VRC1_9FIRM</name>
<dbReference type="GO" id="GO:0005829">
    <property type="term" value="C:cytosol"/>
    <property type="evidence" value="ECO:0007669"/>
    <property type="project" value="TreeGrafter"/>
</dbReference>
<dbReference type="InterPro" id="IPR037143">
    <property type="entry name" value="4-PPantetheinyl_Trfase_dom_sf"/>
</dbReference>
<keyword evidence="2 4" id="KW-0808">Transferase</keyword>
<protein>
    <submittedName>
        <fullName evidence="4">4'-phosphopantetheinyl transferase superfamily protein</fullName>
    </submittedName>
</protein>
<dbReference type="GO" id="GO:0000287">
    <property type="term" value="F:magnesium ion binding"/>
    <property type="evidence" value="ECO:0007669"/>
    <property type="project" value="InterPro"/>
</dbReference>
<comment type="caution">
    <text evidence="4">The sequence shown here is derived from an EMBL/GenBank/DDBJ whole genome shotgun (WGS) entry which is preliminary data.</text>
</comment>
<proteinExistence type="inferred from homology"/>
<dbReference type="InterPro" id="IPR050559">
    <property type="entry name" value="P-Pant_transferase_sf"/>
</dbReference>
<dbReference type="GO" id="GO:0019878">
    <property type="term" value="P:lysine biosynthetic process via aminoadipic acid"/>
    <property type="evidence" value="ECO:0007669"/>
    <property type="project" value="TreeGrafter"/>
</dbReference>
<sequence>MYLFYTNEYRRGRKHSRELLAKSIAMLTEQLANAESTADSSSPEDSSEICLSKELYCMSQEELLIYIEKNIGENQNGKPCIAGVPDYSISHSENTWAIAFADVPCGLDIQYNRAAKLMSIAERFYAEEELLYVKRLNARKEDEFFRIWARHEAVIKAAGGTVFDEVSSTLNYEVVYCGGIWRLYDVDFGCRGNEPVPKAAVAVRGDSALRNVNDVNLIRL</sequence>
<dbReference type="EMBL" id="JABXYR010000001">
    <property type="protein sequence ID" value="NWO23117.1"/>
    <property type="molecule type" value="Genomic_DNA"/>
</dbReference>
<organism evidence="4 5">
    <name type="scientific">Mogibacterium timidum</name>
    <dbReference type="NCBI Taxonomy" id="35519"/>
    <lineage>
        <taxon>Bacteria</taxon>
        <taxon>Bacillati</taxon>
        <taxon>Bacillota</taxon>
        <taxon>Clostridia</taxon>
        <taxon>Peptostreptococcales</taxon>
        <taxon>Anaerovoracaceae</taxon>
        <taxon>Mogibacterium</taxon>
    </lineage>
</organism>
<keyword evidence="5" id="KW-1185">Reference proteome</keyword>
<dbReference type="Pfam" id="PF01648">
    <property type="entry name" value="ACPS"/>
    <property type="match status" value="1"/>
</dbReference>
<comment type="similarity">
    <text evidence="1">Belongs to the P-Pant transferase superfamily. Gsp/Sfp/HetI/AcpT family.</text>
</comment>
<dbReference type="InterPro" id="IPR008278">
    <property type="entry name" value="4-PPantetheinyl_Trfase_dom"/>
</dbReference>
<dbReference type="Proteomes" id="UP000526307">
    <property type="component" value="Unassembled WGS sequence"/>
</dbReference>
<evidence type="ECO:0000256" key="2">
    <source>
        <dbReference type="ARBA" id="ARBA00022679"/>
    </source>
</evidence>
<feature type="domain" description="4'-phosphopantetheinyl transferase" evidence="3">
    <location>
        <begin position="104"/>
        <end position="163"/>
    </location>
</feature>